<dbReference type="PANTHER" id="PTHR10098">
    <property type="entry name" value="RAPSYN-RELATED"/>
    <property type="match status" value="1"/>
</dbReference>
<evidence type="ECO:0000313" key="2">
    <source>
        <dbReference type="EMBL" id="GAA1733590.1"/>
    </source>
</evidence>
<feature type="domain" description="CHAT" evidence="1">
    <location>
        <begin position="709"/>
        <end position="992"/>
    </location>
</feature>
<dbReference type="EMBL" id="BAAALR010000177">
    <property type="protein sequence ID" value="GAA1733590.1"/>
    <property type="molecule type" value="Genomic_DNA"/>
</dbReference>
<dbReference type="SMART" id="SM00028">
    <property type="entry name" value="TPR"/>
    <property type="match status" value="4"/>
</dbReference>
<accession>A0ABN2JQR1</accession>
<dbReference type="InterPro" id="IPR019734">
    <property type="entry name" value="TPR_rpt"/>
</dbReference>
<proteinExistence type="predicted"/>
<evidence type="ECO:0000313" key="3">
    <source>
        <dbReference type="Proteomes" id="UP001499947"/>
    </source>
</evidence>
<dbReference type="Proteomes" id="UP001499947">
    <property type="component" value="Unassembled WGS sequence"/>
</dbReference>
<dbReference type="Pfam" id="PF12770">
    <property type="entry name" value="CHAT"/>
    <property type="match status" value="1"/>
</dbReference>
<evidence type="ECO:0000259" key="1">
    <source>
        <dbReference type="Pfam" id="PF12770"/>
    </source>
</evidence>
<dbReference type="InterPro" id="IPR024983">
    <property type="entry name" value="CHAT_dom"/>
</dbReference>
<protein>
    <recommendedName>
        <fullName evidence="1">CHAT domain-containing protein</fullName>
    </recommendedName>
</protein>
<keyword evidence="3" id="KW-1185">Reference proteome</keyword>
<comment type="caution">
    <text evidence="2">The sequence shown here is derived from an EMBL/GenBank/DDBJ whole genome shotgun (WGS) entry which is preliminary data.</text>
</comment>
<dbReference type="InterPro" id="IPR011990">
    <property type="entry name" value="TPR-like_helical_dom_sf"/>
</dbReference>
<gene>
    <name evidence="2" type="ORF">GCM10009680_87350</name>
</gene>
<dbReference type="RefSeq" id="WP_211121231.1">
    <property type="nucleotide sequence ID" value="NZ_BAAALR010000177.1"/>
</dbReference>
<organism evidence="2 3">
    <name type="scientific">Streptomyces yatensis</name>
    <dbReference type="NCBI Taxonomy" id="155177"/>
    <lineage>
        <taxon>Bacteria</taxon>
        <taxon>Bacillati</taxon>
        <taxon>Actinomycetota</taxon>
        <taxon>Actinomycetes</taxon>
        <taxon>Kitasatosporales</taxon>
        <taxon>Streptomycetaceae</taxon>
        <taxon>Streptomyces</taxon>
        <taxon>Streptomyces violaceusniger group</taxon>
    </lineage>
</organism>
<name>A0ABN2JQR1_9ACTN</name>
<dbReference type="Gene3D" id="1.25.40.10">
    <property type="entry name" value="Tetratricopeptide repeat domain"/>
    <property type="match status" value="2"/>
</dbReference>
<dbReference type="PANTHER" id="PTHR10098:SF108">
    <property type="entry name" value="TETRATRICOPEPTIDE REPEAT PROTEIN 28"/>
    <property type="match status" value="1"/>
</dbReference>
<sequence>MNVWNGSEEKIPLESGPATVADDRVSAAEAALQVARRAGGDLRGALAEAATAYREADRRDEAIAAYRELATVLGGLVTADDQVRAAGSDMWVARLAQEADEDHIVRHHLTTATERCAALEQRWGSQPVCALIRLEAACRMGVLALRAGEVESAWEQLLRAVIAADPAVQEADLPSLAHAAIVAARILAANGLLGTAGNVLDALTGHAEASGDTLLAGQALEADGELEARFGDEPTAIRLLRRAGLAIGDQPDSPDAKARAGVLSQAGLCADRLGDYALARFLYQRALDHYAAVLPPGAVDVLMNRYNLAEIARVTGDNETVIRDLTEITDVLRGQGADAPPEFRCTALKNLGVALLDTGRLDRAQSVFTEALSVPGRPAARKAEIVFSRARARSRSQQGSVDMDEIRNAVAGVLAENGADSMPYLLARWSSAGFLPLDEAAAVYRSLLEKVAGADDHQSRDLRRRVLRSLGMLRWRQGDAVGMLESLRGALGEAEREHAETWRVRSAFEPGPAKRFDLERLLLTLVARRFRDQDEARRLAFRAAVGTKRLSAEMILAQNELILRGFTRLLPARDLAAALRRGWGATGAPTEDKQQQLDEVERQLSLAVPREVLLELLDHSTAEYVAAHLPTNVTLVEYVRCPGFDPPEDAGPSAIGGPAWYAAFVLPNGRPEEMALLDLGEAARIDEAAQMFWSAIADADLPEPQWRVYSRRLAELIWNPLLASLPADDMRVIAIAPDGALCRVPFDALIGADGLPLLATNRLSLLATGRDAGRGGSRANRRGTPPVVIAAPDYGTPQDTFMPLQETRAEGEAIADLLGVAAVTDGAATRDYLLSRADPEILHLATHGYYLPVPADGADRTARHPLLDSGIALAGANCGASGLVTALDVLGMGLAGTDLVVLSACESGLGPLDNEEGLMGVARSFLLSGARSVVWSLWRVDDVATARLMTLFYRRMLAGFARSVALRDSKMELYAEEPNRPDLWAGFVVQGDLDQLLRHRFVLPTEAQLYDRQVPSSQPVVTDLDPRLVPQFAVDAGQSPPIGFVSINLRNSQVAKAQEEFDLGQELLDGNRPEQAQPHFEKALTILRETPHHPALLEAMLYGRLAVVALVRGQGRAGRRMAKRAVAAFERIDVISLPFAIALDNLGLAEVVLARPRHGRRHLTRALAMKRVLLPPGDAQIAFTERALTQADAGFGHLRFRWGRE</sequence>
<dbReference type="SUPFAM" id="SSF48452">
    <property type="entry name" value="TPR-like"/>
    <property type="match status" value="2"/>
</dbReference>
<reference evidence="2 3" key="1">
    <citation type="journal article" date="2019" name="Int. J. Syst. Evol. Microbiol.">
        <title>The Global Catalogue of Microorganisms (GCM) 10K type strain sequencing project: providing services to taxonomists for standard genome sequencing and annotation.</title>
        <authorList>
            <consortium name="The Broad Institute Genomics Platform"/>
            <consortium name="The Broad Institute Genome Sequencing Center for Infectious Disease"/>
            <person name="Wu L."/>
            <person name="Ma J."/>
        </authorList>
    </citation>
    <scope>NUCLEOTIDE SEQUENCE [LARGE SCALE GENOMIC DNA]</scope>
    <source>
        <strain evidence="2 3">JCM 13244</strain>
    </source>
</reference>